<name>A0AAD4JLF2_PERFH</name>
<protein>
    <submittedName>
        <fullName evidence="1">Uncharacterized protein</fullName>
    </submittedName>
</protein>
<organism evidence="1 2">
    <name type="scientific">Perilla frutescens var. hirtella</name>
    <name type="common">Perilla citriodora</name>
    <name type="synonym">Perilla setoyensis</name>
    <dbReference type="NCBI Taxonomy" id="608512"/>
    <lineage>
        <taxon>Eukaryota</taxon>
        <taxon>Viridiplantae</taxon>
        <taxon>Streptophyta</taxon>
        <taxon>Embryophyta</taxon>
        <taxon>Tracheophyta</taxon>
        <taxon>Spermatophyta</taxon>
        <taxon>Magnoliopsida</taxon>
        <taxon>eudicotyledons</taxon>
        <taxon>Gunneridae</taxon>
        <taxon>Pentapetalae</taxon>
        <taxon>asterids</taxon>
        <taxon>lamiids</taxon>
        <taxon>Lamiales</taxon>
        <taxon>Lamiaceae</taxon>
        <taxon>Nepetoideae</taxon>
        <taxon>Elsholtzieae</taxon>
        <taxon>Perilla</taxon>
    </lineage>
</organism>
<accession>A0AAD4JLF2</accession>
<dbReference type="EMBL" id="SDAM02000039">
    <property type="protein sequence ID" value="KAH6835155.1"/>
    <property type="molecule type" value="Genomic_DNA"/>
</dbReference>
<keyword evidence="2" id="KW-1185">Reference proteome</keyword>
<evidence type="ECO:0000313" key="2">
    <source>
        <dbReference type="Proteomes" id="UP001190926"/>
    </source>
</evidence>
<dbReference type="PANTHER" id="PTHR36067">
    <property type="entry name" value="EXPRESSED PROTEIN"/>
    <property type="match status" value="1"/>
</dbReference>
<sequence length="81" mass="9188">MADIAILIAEEHERRVRNSKKSELVSCVGVRMEDLRGSSSWMREKMRMQREKVVELLDKGLLQLQPKSQITLAASSALFSA</sequence>
<comment type="caution">
    <text evidence="1">The sequence shown here is derived from an EMBL/GenBank/DDBJ whole genome shotgun (WGS) entry which is preliminary data.</text>
</comment>
<gene>
    <name evidence="1" type="ORF">C2S53_003640</name>
</gene>
<proteinExistence type="predicted"/>
<dbReference type="Proteomes" id="UP001190926">
    <property type="component" value="Unassembled WGS sequence"/>
</dbReference>
<dbReference type="AlphaFoldDB" id="A0AAD4JLF2"/>
<evidence type="ECO:0000313" key="1">
    <source>
        <dbReference type="EMBL" id="KAH6835155.1"/>
    </source>
</evidence>
<reference evidence="1 2" key="1">
    <citation type="journal article" date="2021" name="Nat. Commun.">
        <title>Incipient diploidization of the medicinal plant Perilla within 10,000 years.</title>
        <authorList>
            <person name="Zhang Y."/>
            <person name="Shen Q."/>
            <person name="Leng L."/>
            <person name="Zhang D."/>
            <person name="Chen S."/>
            <person name="Shi Y."/>
            <person name="Ning Z."/>
            <person name="Chen S."/>
        </authorList>
    </citation>
    <scope>NUCLEOTIDE SEQUENCE [LARGE SCALE GENOMIC DNA]</scope>
    <source>
        <strain evidence="2">cv. PC099</strain>
    </source>
</reference>
<dbReference type="PANTHER" id="PTHR36067:SF1">
    <property type="entry name" value="EXPRESSED PROTEIN"/>
    <property type="match status" value="1"/>
</dbReference>